<evidence type="ECO:0000256" key="11">
    <source>
        <dbReference type="HAMAP-Rule" id="MF_01522"/>
    </source>
</evidence>
<evidence type="ECO:0000256" key="4">
    <source>
        <dbReference type="ARBA" id="ARBA00022538"/>
    </source>
</evidence>
<feature type="transmembrane region" description="Helical" evidence="11">
    <location>
        <begin position="141"/>
        <end position="157"/>
    </location>
</feature>
<dbReference type="PANTHER" id="PTHR30540:SF83">
    <property type="entry name" value="K+ POTASSIUM TRANSPORTER"/>
    <property type="match status" value="1"/>
</dbReference>
<feature type="transmembrane region" description="Helical" evidence="11">
    <location>
        <begin position="214"/>
        <end position="234"/>
    </location>
</feature>
<dbReference type="GO" id="GO:0015293">
    <property type="term" value="F:symporter activity"/>
    <property type="evidence" value="ECO:0007669"/>
    <property type="project" value="UniProtKB-UniRule"/>
</dbReference>
<dbReference type="Proteomes" id="UP000607559">
    <property type="component" value="Unassembled WGS sequence"/>
</dbReference>
<accession>A0A8J2UHH2</accession>
<comment type="caution">
    <text evidence="14">The sequence shown here is derived from an EMBL/GenBank/DDBJ whole genome shotgun (WGS) entry which is preliminary data.</text>
</comment>
<feature type="transmembrane region" description="Helical" evidence="11">
    <location>
        <begin position="169"/>
        <end position="189"/>
    </location>
</feature>
<name>A0A8J2UHH2_9BACT</name>
<evidence type="ECO:0000313" key="15">
    <source>
        <dbReference type="Proteomes" id="UP000607559"/>
    </source>
</evidence>
<dbReference type="InterPro" id="IPR003855">
    <property type="entry name" value="K+_transporter"/>
</dbReference>
<keyword evidence="9 11" id="KW-0406">Ion transport</keyword>
<feature type="transmembrane region" description="Helical" evidence="11">
    <location>
        <begin position="246"/>
        <end position="266"/>
    </location>
</feature>
<evidence type="ECO:0000256" key="7">
    <source>
        <dbReference type="ARBA" id="ARBA00022958"/>
    </source>
</evidence>
<feature type="transmembrane region" description="Helical" evidence="11">
    <location>
        <begin position="363"/>
        <end position="388"/>
    </location>
</feature>
<dbReference type="InterPro" id="IPR053951">
    <property type="entry name" value="K_trans_N"/>
</dbReference>
<dbReference type="RefSeq" id="WP_188936581.1">
    <property type="nucleotide sequence ID" value="NZ_BMJC01000005.1"/>
</dbReference>
<keyword evidence="15" id="KW-1185">Reference proteome</keyword>
<reference evidence="14" key="2">
    <citation type="submission" date="2020-09" db="EMBL/GenBank/DDBJ databases">
        <authorList>
            <person name="Sun Q."/>
            <person name="Zhou Y."/>
        </authorList>
    </citation>
    <scope>NUCLEOTIDE SEQUENCE</scope>
    <source>
        <strain evidence="14">CGMCC 1.15448</strain>
    </source>
</reference>
<feature type="transmembrane region" description="Helical" evidence="11">
    <location>
        <begin position="421"/>
        <end position="440"/>
    </location>
</feature>
<evidence type="ECO:0000256" key="3">
    <source>
        <dbReference type="ARBA" id="ARBA00022475"/>
    </source>
</evidence>
<comment type="subcellular location">
    <subcellularLocation>
        <location evidence="11">Cell membrane</location>
        <topology evidence="11">Multi-pass membrane protein</topology>
    </subcellularLocation>
    <subcellularLocation>
        <location evidence="1">Membrane</location>
        <topology evidence="1">Multi-pass membrane protein</topology>
    </subcellularLocation>
</comment>
<evidence type="ECO:0000256" key="5">
    <source>
        <dbReference type="ARBA" id="ARBA00022692"/>
    </source>
</evidence>
<feature type="transmembrane region" description="Helical" evidence="11">
    <location>
        <begin position="62"/>
        <end position="82"/>
    </location>
</feature>
<comment type="similarity">
    <text evidence="11">Belongs to the HAK/KUP transporter (TC 2.A.72) family.</text>
</comment>
<dbReference type="HAMAP" id="MF_01522">
    <property type="entry name" value="Kup"/>
    <property type="match status" value="1"/>
</dbReference>
<feature type="transmembrane region" description="Helical" evidence="11">
    <location>
        <begin position="103"/>
        <end position="121"/>
    </location>
</feature>
<evidence type="ECO:0000256" key="2">
    <source>
        <dbReference type="ARBA" id="ARBA00022448"/>
    </source>
</evidence>
<keyword evidence="2 11" id="KW-0813">Transport</keyword>
<comment type="function">
    <text evidence="11">Transport of potassium into the cell. Likely operates as a K(+):H(+) symporter.</text>
</comment>
<feature type="domain" description="K+ potassium transporter C-terminal" evidence="13">
    <location>
        <begin position="477"/>
        <end position="633"/>
    </location>
</feature>
<gene>
    <name evidence="11 14" type="primary">kup</name>
    <name evidence="14" type="ORF">GCM10011511_48040</name>
</gene>
<feature type="transmembrane region" description="Helical" evidence="11">
    <location>
        <begin position="338"/>
        <end position="357"/>
    </location>
</feature>
<evidence type="ECO:0000256" key="1">
    <source>
        <dbReference type="ARBA" id="ARBA00004141"/>
    </source>
</evidence>
<keyword evidence="8 11" id="KW-1133">Transmembrane helix</keyword>
<organism evidence="14 15">
    <name type="scientific">Puia dinghuensis</name>
    <dbReference type="NCBI Taxonomy" id="1792502"/>
    <lineage>
        <taxon>Bacteria</taxon>
        <taxon>Pseudomonadati</taxon>
        <taxon>Bacteroidota</taxon>
        <taxon>Chitinophagia</taxon>
        <taxon>Chitinophagales</taxon>
        <taxon>Chitinophagaceae</taxon>
        <taxon>Puia</taxon>
    </lineage>
</organism>
<keyword evidence="3 11" id="KW-1003">Cell membrane</keyword>
<evidence type="ECO:0000259" key="13">
    <source>
        <dbReference type="Pfam" id="PF22776"/>
    </source>
</evidence>
<proteinExistence type="inferred from homology"/>
<keyword evidence="4 11" id="KW-0633">Potassium transport</keyword>
<feature type="transmembrane region" description="Helical" evidence="11">
    <location>
        <begin position="286"/>
        <end position="317"/>
    </location>
</feature>
<dbReference type="EMBL" id="BMJC01000005">
    <property type="protein sequence ID" value="GGB18637.1"/>
    <property type="molecule type" value="Genomic_DNA"/>
</dbReference>
<dbReference type="AlphaFoldDB" id="A0A8J2UHH2"/>
<dbReference type="PANTHER" id="PTHR30540">
    <property type="entry name" value="OSMOTIC STRESS POTASSIUM TRANSPORTER"/>
    <property type="match status" value="1"/>
</dbReference>
<protein>
    <recommendedName>
        <fullName evidence="11">Probable potassium transport system protein Kup</fullName>
    </recommendedName>
</protein>
<keyword evidence="6 11" id="KW-0769">Symport</keyword>
<evidence type="ECO:0000313" key="14">
    <source>
        <dbReference type="EMBL" id="GGB18637.1"/>
    </source>
</evidence>
<evidence type="ECO:0000256" key="6">
    <source>
        <dbReference type="ARBA" id="ARBA00022847"/>
    </source>
</evidence>
<evidence type="ECO:0000259" key="12">
    <source>
        <dbReference type="Pfam" id="PF02705"/>
    </source>
</evidence>
<sequence length="653" mass="73177">MTNKNPSKVDSESTTNKLTAAGVLISIGIVFGDIGTSPLYTYNAILDKTAVNETIALGGVSAIFWTLLFQTTIKYVIITLRADNNGEGGILSLYALIKRYSKWLIAPAILGASFLLADSIITPPISVTSAIEGLKIIRPDIPIIPIVLAIIIILFLIQRAGTSFIGKLFGPIMFVWFTMIAVIGLIGVWQDPSIIRALNPVRAYDMIAHYPGGFYLLGGVFLCTTGAEALYSDLGHCGRKNIRVSWSYIQVCLVLCYLGQAHWLMQHLGQQGDTLNPFFGLVSRPLLIPAIVIATLATIIASQALISGTFTLISEAIRLNLWPKMRIIFPTDIRGQMYLPSMNWLLMIACCAVVLGFRSSDNMVAAFGLSVTITMLMTTFLITGYLYFKRTNRFLVLLIFLTYLIIEGSFLTANLQKFTHGGWVTLLLGVVYAFIMFVWYRVTNLKGSLTQYVSVQTVLPKLRELSNDDTIPLFSSNLVYITSSTTPNKIEDKIVQSILDHQPKRALLYWFVHVEVQDHPYTTAYECHVIAPEDVIYVNLKLGFRIAPRVQLLMQKVAADMIRRKEITIQPKYCFSDLTTTIGDFRFVVMQRFLSYQNELNLINTLFLNVYFLLKSISLSEEKEYSIDDSNVVLERYPLIISPPKNIEIVRVP</sequence>
<evidence type="ECO:0000256" key="9">
    <source>
        <dbReference type="ARBA" id="ARBA00023065"/>
    </source>
</evidence>
<feature type="transmembrane region" description="Helical" evidence="11">
    <location>
        <begin position="21"/>
        <end position="42"/>
    </location>
</feature>
<comment type="catalytic activity">
    <reaction evidence="11">
        <text>K(+)(in) + H(+)(in) = K(+)(out) + H(+)(out)</text>
        <dbReference type="Rhea" id="RHEA:28490"/>
        <dbReference type="ChEBI" id="CHEBI:15378"/>
        <dbReference type="ChEBI" id="CHEBI:29103"/>
    </reaction>
</comment>
<keyword evidence="5 11" id="KW-0812">Transmembrane</keyword>
<dbReference type="InterPro" id="IPR023051">
    <property type="entry name" value="Kup"/>
</dbReference>
<feature type="transmembrane region" description="Helical" evidence="11">
    <location>
        <begin position="395"/>
        <end position="415"/>
    </location>
</feature>
<dbReference type="GO" id="GO:0005886">
    <property type="term" value="C:plasma membrane"/>
    <property type="evidence" value="ECO:0007669"/>
    <property type="project" value="UniProtKB-SubCell"/>
</dbReference>
<dbReference type="Pfam" id="PF22776">
    <property type="entry name" value="K_trans_C"/>
    <property type="match status" value="1"/>
</dbReference>
<keyword evidence="10 11" id="KW-0472">Membrane</keyword>
<reference evidence="14" key="1">
    <citation type="journal article" date="2014" name="Int. J. Syst. Evol. Microbiol.">
        <title>Complete genome sequence of Corynebacterium casei LMG S-19264T (=DSM 44701T), isolated from a smear-ripened cheese.</title>
        <authorList>
            <consortium name="US DOE Joint Genome Institute (JGI-PGF)"/>
            <person name="Walter F."/>
            <person name="Albersmeier A."/>
            <person name="Kalinowski J."/>
            <person name="Ruckert C."/>
        </authorList>
    </citation>
    <scope>NUCLEOTIDE SEQUENCE</scope>
    <source>
        <strain evidence="14">CGMCC 1.15448</strain>
    </source>
</reference>
<evidence type="ECO:0000256" key="10">
    <source>
        <dbReference type="ARBA" id="ARBA00023136"/>
    </source>
</evidence>
<keyword evidence="7 11" id="KW-0630">Potassium</keyword>
<dbReference type="Pfam" id="PF02705">
    <property type="entry name" value="K_trans"/>
    <property type="match status" value="1"/>
</dbReference>
<dbReference type="GO" id="GO:0015079">
    <property type="term" value="F:potassium ion transmembrane transporter activity"/>
    <property type="evidence" value="ECO:0007669"/>
    <property type="project" value="UniProtKB-UniRule"/>
</dbReference>
<evidence type="ECO:0000256" key="8">
    <source>
        <dbReference type="ARBA" id="ARBA00022989"/>
    </source>
</evidence>
<dbReference type="InterPro" id="IPR053952">
    <property type="entry name" value="K_trans_C"/>
</dbReference>
<feature type="domain" description="K+ potassium transporter integral membrane" evidence="12">
    <location>
        <begin position="24"/>
        <end position="452"/>
    </location>
</feature>